<evidence type="ECO:0000256" key="3">
    <source>
        <dbReference type="PROSITE-ProRule" id="PRU00289"/>
    </source>
</evidence>
<dbReference type="Pfam" id="PF01580">
    <property type="entry name" value="FtsK_SpoIIIE"/>
    <property type="match status" value="1"/>
</dbReference>
<organism evidence="7 8">
    <name type="scientific">Frankia torreyi</name>
    <dbReference type="NCBI Taxonomy" id="1856"/>
    <lineage>
        <taxon>Bacteria</taxon>
        <taxon>Bacillati</taxon>
        <taxon>Actinomycetota</taxon>
        <taxon>Actinomycetes</taxon>
        <taxon>Frankiales</taxon>
        <taxon>Frankiaceae</taxon>
        <taxon>Frankia</taxon>
    </lineage>
</organism>
<evidence type="ECO:0000313" key="7">
    <source>
        <dbReference type="EMBL" id="KJE24901.1"/>
    </source>
</evidence>
<keyword evidence="4" id="KW-0175">Coiled coil</keyword>
<dbReference type="RefSeq" id="WP_044883655.1">
    <property type="nucleotide sequence ID" value="NZ_JYFN01000004.1"/>
</dbReference>
<feature type="binding site" evidence="3">
    <location>
        <begin position="446"/>
        <end position="453"/>
    </location>
    <ligand>
        <name>ATP</name>
        <dbReference type="ChEBI" id="CHEBI:30616"/>
    </ligand>
</feature>
<dbReference type="Gene3D" id="3.40.50.300">
    <property type="entry name" value="P-loop containing nucleotide triphosphate hydrolases"/>
    <property type="match status" value="2"/>
</dbReference>
<dbReference type="InterPro" id="IPR002543">
    <property type="entry name" value="FtsK_dom"/>
</dbReference>
<evidence type="ECO:0000256" key="1">
    <source>
        <dbReference type="ARBA" id="ARBA00022741"/>
    </source>
</evidence>
<evidence type="ECO:0000256" key="5">
    <source>
        <dbReference type="SAM" id="MobiDB-lite"/>
    </source>
</evidence>
<feature type="domain" description="FtsK" evidence="6">
    <location>
        <begin position="428"/>
        <end position="635"/>
    </location>
</feature>
<dbReference type="Proteomes" id="UP000032545">
    <property type="component" value="Unassembled WGS sequence"/>
</dbReference>
<evidence type="ECO:0000313" key="8">
    <source>
        <dbReference type="Proteomes" id="UP000032545"/>
    </source>
</evidence>
<keyword evidence="2 3" id="KW-0067">ATP-binding</keyword>
<dbReference type="AlphaFoldDB" id="A0A0D8BL90"/>
<dbReference type="PATRIC" id="fig|1502723.3.peg.3487"/>
<dbReference type="SUPFAM" id="SSF52540">
    <property type="entry name" value="P-loop containing nucleoside triphosphate hydrolases"/>
    <property type="match status" value="1"/>
</dbReference>
<reference evidence="7 8" key="2">
    <citation type="journal article" date="2016" name="Genome Announc.">
        <title>Permanent Draft Genome Sequences for Two Variants of Frankia sp. Strain CpI1, the First Frankia Strain Isolated from Root Nodules of Comptonia peregrina.</title>
        <authorList>
            <person name="Oshone R."/>
            <person name="Hurst S.G.IV."/>
            <person name="Abebe-Akele F."/>
            <person name="Simpson S."/>
            <person name="Morris K."/>
            <person name="Thomas W.K."/>
            <person name="Tisa L.S."/>
        </authorList>
    </citation>
    <scope>NUCLEOTIDE SEQUENCE [LARGE SCALE GENOMIC DNA]</scope>
    <source>
        <strain evidence="8">CpI1-S</strain>
    </source>
</reference>
<dbReference type="InterPro" id="IPR050206">
    <property type="entry name" value="FtsK/SpoIIIE/SftA"/>
</dbReference>
<feature type="coiled-coil region" evidence="4">
    <location>
        <begin position="204"/>
        <end position="231"/>
    </location>
</feature>
<protein>
    <submittedName>
        <fullName evidence="7">FtsK/SpoIIIE family protein</fullName>
    </submittedName>
</protein>
<keyword evidence="1 3" id="KW-0547">Nucleotide-binding</keyword>
<dbReference type="PANTHER" id="PTHR22683">
    <property type="entry name" value="SPORULATION PROTEIN RELATED"/>
    <property type="match status" value="1"/>
</dbReference>
<feature type="region of interest" description="Disordered" evidence="5">
    <location>
        <begin position="298"/>
        <end position="321"/>
    </location>
</feature>
<dbReference type="GO" id="GO:0003677">
    <property type="term" value="F:DNA binding"/>
    <property type="evidence" value="ECO:0007669"/>
    <property type="project" value="InterPro"/>
</dbReference>
<dbReference type="InterPro" id="IPR027417">
    <property type="entry name" value="P-loop_NTPase"/>
</dbReference>
<sequence length="1021" mass="106014">MSGTRRARTLVAGIQSSLGAALALADRLEEQAAELERGGASTASTAAPSAPGRPGAAPGSHGVDAELAQARMIARSGARGFAGASWAAPDWRHGPFGAVPAAGGGVRSRFRPGLWQVGQVVIPPDEPGTPHSTVPLAVPLLDGRNLRIETTPARRAAAVDLVRGLLTRILAAVPAGRVHLVVYDPHELGAGLAGFAPLRAAGVASATITTRARLEERLAELSAEVGRITVERLAGRFDSLREREDAGHGRPEPWLLLVLLGDPRLYEEGARSLAAVAAQGPACGVHVLSIVQLVPQPHQGGLDGGDELDDVTPPDPDSDDLRLDEAADSVAEALPNSVVFTAVELLADRPDWRGAQPGLWRTSLTGLLAVQLDPPPPPDLVTAVTKQVADAAAREASRPPGIAELLPGALWESDSAAGITVPVAQGPDGPVRLTFDDDTVHALVGGQAGAGKSTLLLDMVYGIAARYAPDQVRFHLLDFKEGLEFAQFAAGVADPFFLPHADTVGIESDREFGVAVLRAVREDMRRRSVAMRAVGARDLRGLRAADRSSAWPRVIVVVDEFQVMLTPMDAIAREGVAHLEVLARQGRAYGVHLLLASQTLSGIDALDSTAGKRGSIFGQFALRVALRTSISESRVLLSTSNEAAGALSGVGEAIVNRRNGHPAGNELVRVAFPDPVVIAQLRDRLATATARSLPSAPRPRVFVGHAPAILDDNPVYRALDGRPAPPAIESAAAPIGDEPPAPIGADAPAESEPLAVAPDRSAMPAVAMPAVAMPGGDPLALVGVPVDLAPAAVGIRLAASPGRHLAVLGPLRREAVGMVQAAAASVAAQLPAGGLVAEIVAAEPTALGAAEILAQRMRRSGHPVRVADVTGLRAVLAAAADETRAREEAALAGAGGPEPPLRLVVVFAMDAGRAALEVRDPASRRTGLDDLRTVTRRGPATRVHLVGWWRGVSRMAEDLGPVNRDDIAAWAAAGVPGSDLFALAGHRPVAGGTMPNRAVLFDRHIQSEPRTVVPFAPMVRG</sequence>
<reference evidence="8" key="1">
    <citation type="submission" date="2015-02" db="EMBL/GenBank/DDBJ databases">
        <title>Draft Genome of Frankia sp. CpI1-S.</title>
        <authorList>
            <person name="Oshone R.T."/>
            <person name="Ngom M."/>
            <person name="Ghodhbane-Gtari F."/>
            <person name="Gtari M."/>
            <person name="Morris K."/>
            <person name="Thomas K."/>
            <person name="Sen A."/>
            <person name="Tisa L.S."/>
        </authorList>
    </citation>
    <scope>NUCLEOTIDE SEQUENCE [LARGE SCALE GENOMIC DNA]</scope>
    <source>
        <strain evidence="8">CpI1-S</strain>
    </source>
</reference>
<accession>A0A0D8BL90</accession>
<keyword evidence="8" id="KW-1185">Reference proteome</keyword>
<dbReference type="EMBL" id="JYFN01000004">
    <property type="protein sequence ID" value="KJE24901.1"/>
    <property type="molecule type" value="Genomic_DNA"/>
</dbReference>
<evidence type="ECO:0000259" key="6">
    <source>
        <dbReference type="PROSITE" id="PS50901"/>
    </source>
</evidence>
<gene>
    <name evidence="7" type="ORF">FF36_00910</name>
</gene>
<feature type="compositionally biased region" description="Acidic residues" evidence="5">
    <location>
        <begin position="304"/>
        <end position="318"/>
    </location>
</feature>
<feature type="region of interest" description="Disordered" evidence="5">
    <location>
        <begin position="33"/>
        <end position="62"/>
    </location>
</feature>
<dbReference type="PROSITE" id="PS50901">
    <property type="entry name" value="FTSK"/>
    <property type="match status" value="1"/>
</dbReference>
<comment type="caution">
    <text evidence="7">The sequence shown here is derived from an EMBL/GenBank/DDBJ whole genome shotgun (WGS) entry which is preliminary data.</text>
</comment>
<dbReference type="GO" id="GO:0005524">
    <property type="term" value="F:ATP binding"/>
    <property type="evidence" value="ECO:0007669"/>
    <property type="project" value="UniProtKB-UniRule"/>
</dbReference>
<evidence type="ECO:0000256" key="4">
    <source>
        <dbReference type="SAM" id="Coils"/>
    </source>
</evidence>
<proteinExistence type="predicted"/>
<feature type="compositionally biased region" description="Low complexity" evidence="5">
    <location>
        <begin position="38"/>
        <end position="60"/>
    </location>
</feature>
<name>A0A0D8BL90_9ACTN</name>
<evidence type="ECO:0000256" key="2">
    <source>
        <dbReference type="ARBA" id="ARBA00022840"/>
    </source>
</evidence>
<dbReference type="PANTHER" id="PTHR22683:SF41">
    <property type="entry name" value="DNA TRANSLOCASE FTSK"/>
    <property type="match status" value="1"/>
</dbReference>
<dbReference type="OrthoDB" id="3217500at2"/>